<feature type="transmembrane region" description="Helical" evidence="1">
    <location>
        <begin position="29"/>
        <end position="48"/>
    </location>
</feature>
<evidence type="ECO:0000313" key="2">
    <source>
        <dbReference type="EMBL" id="MEH1546530.1"/>
    </source>
</evidence>
<keyword evidence="1" id="KW-0472">Membrane</keyword>
<comment type="caution">
    <text evidence="2">The sequence shown here is derived from an EMBL/GenBank/DDBJ whole genome shotgun (WGS) entry which is preliminary data.</text>
</comment>
<proteinExistence type="predicted"/>
<evidence type="ECO:0000256" key="1">
    <source>
        <dbReference type="SAM" id="Phobius"/>
    </source>
</evidence>
<protein>
    <recommendedName>
        <fullName evidence="4">DoxX family protein</fullName>
    </recommendedName>
</protein>
<feature type="transmembrane region" description="Helical" evidence="1">
    <location>
        <begin position="54"/>
        <end position="75"/>
    </location>
</feature>
<dbReference type="EMBL" id="JBAKUA010000006">
    <property type="protein sequence ID" value="MEH1546530.1"/>
    <property type="molecule type" value="Genomic_DNA"/>
</dbReference>
<dbReference type="AlphaFoldDB" id="A0AB35XLZ7"/>
<dbReference type="RefSeq" id="WP_036975449.1">
    <property type="nucleotide sequence ID" value="NZ_CABKSM010000001.1"/>
</dbReference>
<accession>A0AB35XLZ7</accession>
<keyword evidence="1" id="KW-1133">Transmembrane helix</keyword>
<sequence>MTYSHVESGITLNPLASARSGMQHHAVTLLRFILAALVLFALAIAGLVSDAPYLTIVSGLLTATASIALSLMHFFDNA</sequence>
<reference evidence="2" key="1">
    <citation type="submission" date="2024-02" db="EMBL/GenBank/DDBJ databases">
        <title>Bacterial skin colonization with Propionibacterium avidum as a risk factor for Periprosthetic Joint Infections - a single-center prospective study.</title>
        <authorList>
            <person name="Achermann Y."/>
        </authorList>
    </citation>
    <scope>NUCLEOTIDE SEQUENCE</scope>
    <source>
        <strain evidence="2">PAVI-2017310195</strain>
    </source>
</reference>
<evidence type="ECO:0008006" key="4">
    <source>
        <dbReference type="Google" id="ProtNLM"/>
    </source>
</evidence>
<keyword evidence="1" id="KW-0812">Transmembrane</keyword>
<evidence type="ECO:0000313" key="3">
    <source>
        <dbReference type="Proteomes" id="UP001309299"/>
    </source>
</evidence>
<organism evidence="2 3">
    <name type="scientific">Cutibacterium avidum</name>
    <dbReference type="NCBI Taxonomy" id="33010"/>
    <lineage>
        <taxon>Bacteria</taxon>
        <taxon>Bacillati</taxon>
        <taxon>Actinomycetota</taxon>
        <taxon>Actinomycetes</taxon>
        <taxon>Propionibacteriales</taxon>
        <taxon>Propionibacteriaceae</taxon>
        <taxon>Cutibacterium</taxon>
    </lineage>
</organism>
<gene>
    <name evidence="2" type="ORF">V7F78_05795</name>
</gene>
<dbReference type="Proteomes" id="UP001309299">
    <property type="component" value="Unassembled WGS sequence"/>
</dbReference>
<name>A0AB35XLZ7_9ACTN</name>